<dbReference type="PANTHER" id="PTHR39428:SF3">
    <property type="entry name" value="DEAZAFLAVIN-DEPENDENT NITROREDUCTASE"/>
    <property type="match status" value="1"/>
</dbReference>
<proteinExistence type="inferred from homology"/>
<evidence type="ECO:0000313" key="3">
    <source>
        <dbReference type="EMBL" id="GHI40453.1"/>
    </source>
</evidence>
<dbReference type="Gene3D" id="2.30.110.10">
    <property type="entry name" value="Electron Transport, Fmn-binding Protein, Chain A"/>
    <property type="match status" value="1"/>
</dbReference>
<evidence type="ECO:0000256" key="1">
    <source>
        <dbReference type="ARBA" id="ARBA00008710"/>
    </source>
</evidence>
<dbReference type="EMBL" id="BNDY01000017">
    <property type="protein sequence ID" value="GHI40453.1"/>
    <property type="molecule type" value="Genomic_DNA"/>
</dbReference>
<evidence type="ECO:0000256" key="2">
    <source>
        <dbReference type="ARBA" id="ARBA00049106"/>
    </source>
</evidence>
<dbReference type="InterPro" id="IPR012349">
    <property type="entry name" value="Split_barrel_FMN-bd"/>
</dbReference>
<keyword evidence="4" id="KW-1185">Reference proteome</keyword>
<name>A0ABQ3QT89_9ACTN</name>
<dbReference type="InterPro" id="IPR004378">
    <property type="entry name" value="F420H2_quin_Rdtase"/>
</dbReference>
<evidence type="ECO:0000313" key="4">
    <source>
        <dbReference type="Proteomes" id="UP001050808"/>
    </source>
</evidence>
<comment type="caution">
    <text evidence="3">The sequence shown here is derived from an EMBL/GenBank/DDBJ whole genome shotgun (WGS) entry which is preliminary data.</text>
</comment>
<organism evidence="3 4">
    <name type="scientific">Streptomyces violascens</name>
    <dbReference type="NCBI Taxonomy" id="67381"/>
    <lineage>
        <taxon>Bacteria</taxon>
        <taxon>Bacillati</taxon>
        <taxon>Actinomycetota</taxon>
        <taxon>Actinomycetes</taxon>
        <taxon>Kitasatosporales</taxon>
        <taxon>Streptomycetaceae</taxon>
        <taxon>Streptomyces</taxon>
    </lineage>
</organism>
<protein>
    <submittedName>
        <fullName evidence="3">Nitroreductase</fullName>
    </submittedName>
</protein>
<comment type="similarity">
    <text evidence="1">Belongs to the F420H(2)-dependent quinone reductase family.</text>
</comment>
<reference evidence="3" key="1">
    <citation type="submission" date="2024-05" db="EMBL/GenBank/DDBJ databases">
        <title>Whole genome shotgun sequence of Streptomyces violascens NBRC 12920.</title>
        <authorList>
            <person name="Komaki H."/>
            <person name="Tamura T."/>
        </authorList>
    </citation>
    <scope>NUCLEOTIDE SEQUENCE</scope>
    <source>
        <strain evidence="3">NBRC 12920</strain>
    </source>
</reference>
<accession>A0ABQ3QT89</accession>
<dbReference type="Proteomes" id="UP001050808">
    <property type="component" value="Unassembled WGS sequence"/>
</dbReference>
<dbReference type="PANTHER" id="PTHR39428">
    <property type="entry name" value="F420H(2)-DEPENDENT QUINONE REDUCTASE RV1261C"/>
    <property type="match status" value="1"/>
</dbReference>
<dbReference type="Pfam" id="PF04075">
    <property type="entry name" value="F420H2_quin_red"/>
    <property type="match status" value="1"/>
</dbReference>
<dbReference type="RefSeq" id="WP_226599213.1">
    <property type="nucleotide sequence ID" value="NZ_BNDY01000017.1"/>
</dbReference>
<sequence>MPLEGEYEPSPAQWIREQVELYESSGGTQGTTLWDTGLPVVIVTMRGAKSGRIRKIPLMRVEHEGRYAAVASKGGFPRHPVWYFNLQADPRVDLQDGPELHEMTARELTGDERAQWWLRAVAAYPPYAEYQEKTDRVIPVFVLEPQHLAEPANAHFRDRTTKYAGRTGGRAR</sequence>
<dbReference type="NCBIfam" id="TIGR00026">
    <property type="entry name" value="hi_GC_TIGR00026"/>
    <property type="match status" value="1"/>
</dbReference>
<comment type="catalytic activity">
    <reaction evidence="2">
        <text>oxidized coenzyme F420-(gamma-L-Glu)(n) + a quinol + H(+) = reduced coenzyme F420-(gamma-L-Glu)(n) + a quinone</text>
        <dbReference type="Rhea" id="RHEA:39663"/>
        <dbReference type="Rhea" id="RHEA-COMP:12939"/>
        <dbReference type="Rhea" id="RHEA-COMP:14378"/>
        <dbReference type="ChEBI" id="CHEBI:15378"/>
        <dbReference type="ChEBI" id="CHEBI:24646"/>
        <dbReference type="ChEBI" id="CHEBI:132124"/>
        <dbReference type="ChEBI" id="CHEBI:133980"/>
        <dbReference type="ChEBI" id="CHEBI:139511"/>
    </reaction>
</comment>
<gene>
    <name evidence="3" type="ORF">Sviol_48610</name>
</gene>